<keyword evidence="2" id="KW-1185">Reference proteome</keyword>
<dbReference type="EMBL" id="JADKRP010000001">
    <property type="protein sequence ID" value="MBF4631376.1"/>
    <property type="molecule type" value="Genomic_DNA"/>
</dbReference>
<organism evidence="1 2">
    <name type="scientific">Clavibacter phaseoli</name>
    <dbReference type="NCBI Taxonomy" id="1734031"/>
    <lineage>
        <taxon>Bacteria</taxon>
        <taxon>Bacillati</taxon>
        <taxon>Actinomycetota</taxon>
        <taxon>Actinomycetes</taxon>
        <taxon>Micrococcales</taxon>
        <taxon>Microbacteriaceae</taxon>
        <taxon>Clavibacter</taxon>
    </lineage>
</organism>
<dbReference type="InterPro" id="IPR026349">
    <property type="entry name" value="CHP04255"/>
</dbReference>
<evidence type="ECO:0000313" key="1">
    <source>
        <dbReference type="EMBL" id="MBF4631376.1"/>
    </source>
</evidence>
<evidence type="ECO:0000313" key="2">
    <source>
        <dbReference type="Proteomes" id="UP000634579"/>
    </source>
</evidence>
<accession>A0A8I0SAP8</accession>
<dbReference type="RefSeq" id="WP_194675173.1">
    <property type="nucleotide sequence ID" value="NZ_JADKRP010000001.1"/>
</dbReference>
<reference evidence="1 2" key="1">
    <citation type="submission" date="2020-10" db="EMBL/GenBank/DDBJ databases">
        <title>Draft genome sequences of plant-associated actinobacteria.</title>
        <authorList>
            <person name="Tarlachkov S.V."/>
            <person name="Starodumova I.P."/>
            <person name="Dorofeeva L.V."/>
            <person name="Prisyazhnaya N.V."/>
            <person name="Roubtsova T.V."/>
            <person name="Chizhov V.N."/>
            <person name="Nadler S.A."/>
            <person name="Subbotin S.A."/>
            <person name="Evtushenko L.I."/>
        </authorList>
    </citation>
    <scope>NUCLEOTIDE SEQUENCE [LARGE SCALE GENOMIC DNA]</scope>
    <source>
        <strain evidence="1 2">VKM Ac-2886</strain>
    </source>
</reference>
<sequence>MTTHRSYHNPPIALAILEIRHPSTGYLTRGDVISLKQALLKIAPLMKEETVTEVQFPITPNPGVQPRTSVKTNHRFLTRDKQTSITFGADFLNVETTAYTHWSDLKALAQTAIDARLSTSVVDGVERVGIRLIDEVRVPSEEEEPRWSDWVVPSLLAPEFPEESLKRVQQQFVVQYALPEPGTTLSLSYGAVNGPPAVDSGVNLVRANVPDPGFYFLIDTDAAWAPLPGNSVPEFDSEFILRTADTLHVPATALFERLITDKLRDEVLVHA</sequence>
<dbReference type="NCBIfam" id="TIGR04255">
    <property type="entry name" value="sporadTIGR04255"/>
    <property type="match status" value="1"/>
</dbReference>
<name>A0A8I0SAP8_9MICO</name>
<gene>
    <name evidence="1" type="ORF">ITJ42_09125</name>
</gene>
<protein>
    <submittedName>
        <fullName evidence="1">TIGR04255 family protein</fullName>
    </submittedName>
</protein>
<proteinExistence type="predicted"/>
<comment type="caution">
    <text evidence="1">The sequence shown here is derived from an EMBL/GenBank/DDBJ whole genome shotgun (WGS) entry which is preliminary data.</text>
</comment>
<dbReference type="AlphaFoldDB" id="A0A8I0SAP8"/>
<dbReference type="Proteomes" id="UP000634579">
    <property type="component" value="Unassembled WGS sequence"/>
</dbReference>